<evidence type="ECO:0000313" key="2">
    <source>
        <dbReference type="Proteomes" id="UP000789366"/>
    </source>
</evidence>
<evidence type="ECO:0000313" key="1">
    <source>
        <dbReference type="EMBL" id="CAG8792709.1"/>
    </source>
</evidence>
<feature type="non-terminal residue" evidence="1">
    <location>
        <position position="64"/>
    </location>
</feature>
<proteinExistence type="predicted"/>
<keyword evidence="2" id="KW-1185">Reference proteome</keyword>
<dbReference type="Proteomes" id="UP000789366">
    <property type="component" value="Unassembled WGS sequence"/>
</dbReference>
<organism evidence="1 2">
    <name type="scientific">Cetraspora pellucida</name>
    <dbReference type="NCBI Taxonomy" id="1433469"/>
    <lineage>
        <taxon>Eukaryota</taxon>
        <taxon>Fungi</taxon>
        <taxon>Fungi incertae sedis</taxon>
        <taxon>Mucoromycota</taxon>
        <taxon>Glomeromycotina</taxon>
        <taxon>Glomeromycetes</taxon>
        <taxon>Diversisporales</taxon>
        <taxon>Gigasporaceae</taxon>
        <taxon>Cetraspora</taxon>
    </lineage>
</organism>
<name>A0ACA9RGJ4_9GLOM</name>
<dbReference type="EMBL" id="CAJVPW010070774">
    <property type="protein sequence ID" value="CAG8792709.1"/>
    <property type="molecule type" value="Genomic_DNA"/>
</dbReference>
<reference evidence="1" key="1">
    <citation type="submission" date="2021-06" db="EMBL/GenBank/DDBJ databases">
        <authorList>
            <person name="Kallberg Y."/>
            <person name="Tangrot J."/>
            <person name="Rosling A."/>
        </authorList>
    </citation>
    <scope>NUCLEOTIDE SEQUENCE</scope>
    <source>
        <strain evidence="1">28 12/20/2015</strain>
    </source>
</reference>
<sequence length="64" mass="7042">LYYYLGSIVNLSTDPDVVFKYIQAAVKTSQIKEVEREKSESETSMMPPIGLGNQLMITQGSGQG</sequence>
<comment type="caution">
    <text evidence="1">The sequence shown here is derived from an EMBL/GenBank/DDBJ whole genome shotgun (WGS) entry which is preliminary data.</text>
</comment>
<feature type="non-terminal residue" evidence="1">
    <location>
        <position position="1"/>
    </location>
</feature>
<gene>
    <name evidence="1" type="ORF">SPELUC_LOCUS17370</name>
</gene>
<protein>
    <submittedName>
        <fullName evidence="1">13283_t:CDS:1</fullName>
    </submittedName>
</protein>
<accession>A0ACA9RGJ4</accession>